<organism evidence="5 6">
    <name type="scientific">Shewanella japonica</name>
    <dbReference type="NCBI Taxonomy" id="93973"/>
    <lineage>
        <taxon>Bacteria</taxon>
        <taxon>Pseudomonadati</taxon>
        <taxon>Pseudomonadota</taxon>
        <taxon>Gammaproteobacteria</taxon>
        <taxon>Alteromonadales</taxon>
        <taxon>Shewanellaceae</taxon>
        <taxon>Shewanella</taxon>
    </lineage>
</organism>
<dbReference type="Gene3D" id="3.40.50.2300">
    <property type="match status" value="1"/>
</dbReference>
<proteinExistence type="predicted"/>
<feature type="domain" description="Response regulatory" evidence="4">
    <location>
        <begin position="245"/>
        <end position="361"/>
    </location>
</feature>
<dbReference type="InterPro" id="IPR050595">
    <property type="entry name" value="Bact_response_regulator"/>
</dbReference>
<evidence type="ECO:0000256" key="2">
    <source>
        <dbReference type="ARBA" id="ARBA00023012"/>
    </source>
</evidence>
<accession>A0ABN4YN85</accession>
<dbReference type="RefSeq" id="WP_080915719.1">
    <property type="nucleotide sequence ID" value="NZ_CP020472.1"/>
</dbReference>
<protein>
    <recommendedName>
        <fullName evidence="4">Response regulatory domain-containing protein</fullName>
    </recommendedName>
</protein>
<keyword evidence="2" id="KW-0902">Two-component regulatory system</keyword>
<gene>
    <name evidence="5" type="ORF">SJ2017_2064</name>
</gene>
<evidence type="ECO:0000256" key="1">
    <source>
        <dbReference type="ARBA" id="ARBA00022553"/>
    </source>
</evidence>
<dbReference type="PROSITE" id="PS50110">
    <property type="entry name" value="RESPONSE_REGULATORY"/>
    <property type="match status" value="1"/>
</dbReference>
<evidence type="ECO:0000313" key="6">
    <source>
        <dbReference type="Proteomes" id="UP000191820"/>
    </source>
</evidence>
<feature type="modified residue" description="4-aspartylphosphate" evidence="3">
    <location>
        <position position="294"/>
    </location>
</feature>
<dbReference type="EMBL" id="CP020472">
    <property type="protein sequence ID" value="ARD22362.1"/>
    <property type="molecule type" value="Genomic_DNA"/>
</dbReference>
<dbReference type="CDD" id="cd00156">
    <property type="entry name" value="REC"/>
    <property type="match status" value="1"/>
</dbReference>
<dbReference type="SUPFAM" id="SSF52172">
    <property type="entry name" value="CheY-like"/>
    <property type="match status" value="1"/>
</dbReference>
<keyword evidence="1 3" id="KW-0597">Phosphoprotein</keyword>
<dbReference type="SMART" id="SM00448">
    <property type="entry name" value="REC"/>
    <property type="match status" value="1"/>
</dbReference>
<evidence type="ECO:0000256" key="3">
    <source>
        <dbReference type="PROSITE-ProRule" id="PRU00169"/>
    </source>
</evidence>
<name>A0ABN4YN85_9GAMM</name>
<dbReference type="PANTHER" id="PTHR44591:SF14">
    <property type="entry name" value="PROTEIN PILG"/>
    <property type="match status" value="1"/>
</dbReference>
<keyword evidence="6" id="KW-1185">Reference proteome</keyword>
<dbReference type="Proteomes" id="UP000191820">
    <property type="component" value="Chromosome"/>
</dbReference>
<sequence length="361" mass="41594">MDNLVNVVVFYQSIEIKKVIQEILRNKYQKILYCEINTNQDQFIKFTEDKTRPLLFIYAFEEPKEAVEFNEIIEKLNDSKDLFNKEHLSLLICCREHREAAYFECSKGRFYSYETFKPIYDMNRIRLSIAQMCDLLTSQDKAHLYEEDKKTIINKLQNVSIQLHEVETSISDEKGIQHELLNELITEIDNLCSLEPTDSIETMNGHVSKIKPKVENFKAHNQSYFKEIGSKVKGATPSFKKKMPLVLVVDDQNVMLKIITTILKPKGFDVEVATNGAEAINKLKNCKPELVLLDIDMPVLNGIDTLKTMNKMNILDKLPVIMLTSNSDKESFIECRELGAIDYIVKPTNAETLLKKVLAVI</sequence>
<dbReference type="PANTHER" id="PTHR44591">
    <property type="entry name" value="STRESS RESPONSE REGULATOR PROTEIN 1"/>
    <property type="match status" value="1"/>
</dbReference>
<dbReference type="InterPro" id="IPR011006">
    <property type="entry name" value="CheY-like_superfamily"/>
</dbReference>
<reference evidence="5 6" key="1">
    <citation type="submission" date="2017-03" db="EMBL/GenBank/DDBJ databases">
        <title>Genome sequencing of Shewanella japonica KCTC 22435.</title>
        <authorList>
            <person name="Kim K.M."/>
        </authorList>
    </citation>
    <scope>NUCLEOTIDE SEQUENCE [LARGE SCALE GENOMIC DNA]</scope>
    <source>
        <strain evidence="5 6">KCTC 22435</strain>
    </source>
</reference>
<evidence type="ECO:0000259" key="4">
    <source>
        <dbReference type="PROSITE" id="PS50110"/>
    </source>
</evidence>
<dbReference type="Pfam" id="PF00072">
    <property type="entry name" value="Response_reg"/>
    <property type="match status" value="1"/>
</dbReference>
<evidence type="ECO:0000313" key="5">
    <source>
        <dbReference type="EMBL" id="ARD22362.1"/>
    </source>
</evidence>
<dbReference type="InterPro" id="IPR001789">
    <property type="entry name" value="Sig_transdc_resp-reg_receiver"/>
</dbReference>